<dbReference type="GO" id="GO:0046921">
    <property type="term" value="F:alpha-(1-&gt;6)-fucosyltransferase activity"/>
    <property type="evidence" value="ECO:0007669"/>
    <property type="project" value="TreeGrafter"/>
</dbReference>
<dbReference type="Pfam" id="PF19745">
    <property type="entry name" value="FUT8_N_cat"/>
    <property type="match status" value="1"/>
</dbReference>
<dbReference type="CDD" id="cd11792">
    <property type="entry name" value="SH3_Fut8"/>
    <property type="match status" value="1"/>
</dbReference>
<dbReference type="PROSITE" id="PS51659">
    <property type="entry name" value="GT23"/>
    <property type="match status" value="1"/>
</dbReference>
<dbReference type="PANTHER" id="PTHR13132">
    <property type="entry name" value="ALPHA- 1,6 -FUCOSYLTRANSFERASE"/>
    <property type="match status" value="1"/>
</dbReference>
<dbReference type="SMART" id="SM00326">
    <property type="entry name" value="SH3"/>
    <property type="match status" value="1"/>
</dbReference>
<reference evidence="10" key="1">
    <citation type="submission" date="2016-04" db="UniProtKB">
        <authorList>
            <consortium name="WormBaseParasite"/>
        </authorList>
    </citation>
    <scope>IDENTIFICATION</scope>
</reference>
<evidence type="ECO:0000256" key="4">
    <source>
        <dbReference type="PROSITE-ProRule" id="PRU00192"/>
    </source>
</evidence>
<dbReference type="AlphaFoldDB" id="A0A158R337"/>
<dbReference type="GO" id="GO:0006487">
    <property type="term" value="P:protein N-linked glycosylation"/>
    <property type="evidence" value="ECO:0007669"/>
    <property type="project" value="TreeGrafter"/>
</dbReference>
<dbReference type="WBParaSite" id="NBR_0001743901-mRNA-1">
    <property type="protein sequence ID" value="NBR_0001743901-mRNA-1"/>
    <property type="gene ID" value="NBR_0001743901"/>
</dbReference>
<dbReference type="PROSITE" id="PS50002">
    <property type="entry name" value="SH3"/>
    <property type="match status" value="1"/>
</dbReference>
<dbReference type="Gene3D" id="2.30.30.40">
    <property type="entry name" value="SH3 Domains"/>
    <property type="match status" value="1"/>
</dbReference>
<dbReference type="InterPro" id="IPR001452">
    <property type="entry name" value="SH3_domain"/>
</dbReference>
<evidence type="ECO:0000313" key="10">
    <source>
        <dbReference type="WBParaSite" id="NBR_0001743901-mRNA-1"/>
    </source>
</evidence>
<protein>
    <submittedName>
        <fullName evidence="10">Alpha-(1,6)-fucosyltransferase (inferred by orthology to a human protein)</fullName>
    </submittedName>
</protein>
<dbReference type="InterPro" id="IPR036028">
    <property type="entry name" value="SH3-like_dom_sf"/>
</dbReference>
<evidence type="ECO:0000313" key="9">
    <source>
        <dbReference type="Proteomes" id="UP000271162"/>
    </source>
</evidence>
<keyword evidence="2 5" id="KW-0328">Glycosyltransferase</keyword>
<dbReference type="OMA" id="INSTHWH"/>
<evidence type="ECO:0000256" key="5">
    <source>
        <dbReference type="PROSITE-ProRule" id="PRU00992"/>
    </source>
</evidence>
<feature type="region of interest" description="Important for donor substrate binding" evidence="5">
    <location>
        <begin position="124"/>
        <end position="125"/>
    </location>
</feature>
<evidence type="ECO:0000259" key="6">
    <source>
        <dbReference type="PROSITE" id="PS50002"/>
    </source>
</evidence>
<gene>
    <name evidence="8" type="ORF">NBR_LOCUS17440</name>
</gene>
<dbReference type="Gene3D" id="3.40.50.11350">
    <property type="match status" value="1"/>
</dbReference>
<dbReference type="Pfam" id="PF14604">
    <property type="entry name" value="SH3_9"/>
    <property type="match status" value="1"/>
</dbReference>
<organism evidence="10">
    <name type="scientific">Nippostrongylus brasiliensis</name>
    <name type="common">Rat hookworm</name>
    <dbReference type="NCBI Taxonomy" id="27835"/>
    <lineage>
        <taxon>Eukaryota</taxon>
        <taxon>Metazoa</taxon>
        <taxon>Ecdysozoa</taxon>
        <taxon>Nematoda</taxon>
        <taxon>Chromadorea</taxon>
        <taxon>Rhabditida</taxon>
        <taxon>Rhabditina</taxon>
        <taxon>Rhabditomorpha</taxon>
        <taxon>Strongyloidea</taxon>
        <taxon>Heligmosomidae</taxon>
        <taxon>Nippostrongylus</taxon>
    </lineage>
</organism>
<dbReference type="FunFam" id="2.30.30.40:FF:000070">
    <property type="entry name" value="Alpha-(1,6)-fucosyltransferase"/>
    <property type="match status" value="1"/>
</dbReference>
<feature type="domain" description="SH3" evidence="6">
    <location>
        <begin position="249"/>
        <end position="310"/>
    </location>
</feature>
<proteinExistence type="inferred from homology"/>
<reference evidence="8 9" key="2">
    <citation type="submission" date="2018-11" db="EMBL/GenBank/DDBJ databases">
        <authorList>
            <consortium name="Pathogen Informatics"/>
        </authorList>
    </citation>
    <scope>NUCLEOTIDE SEQUENCE [LARGE SCALE GENOMIC DNA]</scope>
</reference>
<sequence length="324" mass="36588">MNYQFSSRYSSKGWTAAFLPITSCKFATAVGVDKPASFNVNSQERVVQLGIVDALSHKPDFLPLSVPKPLADSLLKLHSNPPAYFISQFLWYLMRSGQELKKALNLSASVISFEKGPIVGLQIRRTDKIGTEAAFHSIEERKRGRNVTRRVFVATDDATVIGEIKKKYKTYEVYGDETTADTARLEHRYEDRSLYGVVRDIQLLSRCDYLVCTFSSQVCRMGYELMQVRQGDAGEKFHSLDDIYYFGGQHAHELIAIEDHVPETKEEVELQVGDVIGVAGNHWDGFSKGVNRRTGDNGLYPSYKVRCSSQHFKVFLIRVYTASS</sequence>
<dbReference type="InterPro" id="IPR027350">
    <property type="entry name" value="GT23_dom"/>
</dbReference>
<dbReference type="Proteomes" id="UP000271162">
    <property type="component" value="Unassembled WGS sequence"/>
</dbReference>
<dbReference type="InterPro" id="IPR045573">
    <property type="entry name" value="Fut8_N_cat"/>
</dbReference>
<keyword evidence="9" id="KW-1185">Reference proteome</keyword>
<name>A0A158R337_NIPBR</name>
<evidence type="ECO:0000256" key="3">
    <source>
        <dbReference type="ARBA" id="ARBA00022679"/>
    </source>
</evidence>
<evidence type="ECO:0000313" key="8">
    <source>
        <dbReference type="EMBL" id="VDL81097.1"/>
    </source>
</evidence>
<evidence type="ECO:0000256" key="1">
    <source>
        <dbReference type="ARBA" id="ARBA00022443"/>
    </source>
</evidence>
<accession>A0A158R337</accession>
<evidence type="ECO:0000256" key="2">
    <source>
        <dbReference type="ARBA" id="ARBA00022676"/>
    </source>
</evidence>
<feature type="domain" description="GT23" evidence="7">
    <location>
        <begin position="1"/>
        <end position="240"/>
    </location>
</feature>
<dbReference type="STRING" id="27835.A0A158R337"/>
<keyword evidence="3 5" id="KW-0808">Transferase</keyword>
<dbReference type="EMBL" id="UYSL01022767">
    <property type="protein sequence ID" value="VDL81097.1"/>
    <property type="molecule type" value="Genomic_DNA"/>
</dbReference>
<comment type="similarity">
    <text evidence="5">Belongs to the glycosyltransferase 23 family.</text>
</comment>
<evidence type="ECO:0000259" key="7">
    <source>
        <dbReference type="PROSITE" id="PS51659"/>
    </source>
</evidence>
<keyword evidence="1 4" id="KW-0728">SH3 domain</keyword>
<dbReference type="SUPFAM" id="SSF50044">
    <property type="entry name" value="SH3-domain"/>
    <property type="match status" value="1"/>
</dbReference>
<dbReference type="PANTHER" id="PTHR13132:SF29">
    <property type="entry name" value="ALPHA-(1,6)-FUCOSYLTRANSFERASE"/>
    <property type="match status" value="1"/>
</dbReference>
<dbReference type="InterPro" id="IPR035653">
    <property type="entry name" value="Fut8_SH3"/>
</dbReference>